<feature type="domain" description="C2H2-type" evidence="9">
    <location>
        <begin position="405"/>
        <end position="433"/>
    </location>
</feature>
<dbReference type="RefSeq" id="XP_028131323.1">
    <property type="nucleotide sequence ID" value="XM_028275522.1"/>
</dbReference>
<feature type="domain" description="C2H2-type" evidence="9">
    <location>
        <begin position="530"/>
        <end position="557"/>
    </location>
</feature>
<name>A0A6P7F980_DIAVI</name>
<dbReference type="SUPFAM" id="SSF57667">
    <property type="entry name" value="beta-beta-alpha zinc fingers"/>
    <property type="match status" value="3"/>
</dbReference>
<dbReference type="SMART" id="SM00355">
    <property type="entry name" value="ZnF_C2H2"/>
    <property type="match status" value="16"/>
</dbReference>
<organism evidence="10">
    <name type="scientific">Diabrotica virgifera virgifera</name>
    <name type="common">western corn rootworm</name>
    <dbReference type="NCBI Taxonomy" id="50390"/>
    <lineage>
        <taxon>Eukaryota</taxon>
        <taxon>Metazoa</taxon>
        <taxon>Ecdysozoa</taxon>
        <taxon>Arthropoda</taxon>
        <taxon>Hexapoda</taxon>
        <taxon>Insecta</taxon>
        <taxon>Pterygota</taxon>
        <taxon>Neoptera</taxon>
        <taxon>Endopterygota</taxon>
        <taxon>Coleoptera</taxon>
        <taxon>Polyphaga</taxon>
        <taxon>Cucujiformia</taxon>
        <taxon>Chrysomeloidea</taxon>
        <taxon>Chrysomelidae</taxon>
        <taxon>Galerucinae</taxon>
        <taxon>Diabroticina</taxon>
        <taxon>Diabroticites</taxon>
        <taxon>Diabrotica</taxon>
    </lineage>
</organism>
<feature type="domain" description="C2H2-type" evidence="9">
    <location>
        <begin position="471"/>
        <end position="499"/>
    </location>
</feature>
<evidence type="ECO:0000256" key="8">
    <source>
        <dbReference type="SAM" id="MobiDB-lite"/>
    </source>
</evidence>
<evidence type="ECO:0000256" key="5">
    <source>
        <dbReference type="ARBA" id="ARBA00022833"/>
    </source>
</evidence>
<evidence type="ECO:0000313" key="10">
    <source>
        <dbReference type="RefSeq" id="XP_028131322.1"/>
    </source>
</evidence>
<feature type="domain" description="C2H2-type" evidence="9">
    <location>
        <begin position="562"/>
        <end position="585"/>
    </location>
</feature>
<dbReference type="Gene3D" id="3.30.160.60">
    <property type="entry name" value="Classic Zinc Finger"/>
    <property type="match status" value="5"/>
</dbReference>
<keyword evidence="2" id="KW-0479">Metal-binding</keyword>
<feature type="region of interest" description="Disordered" evidence="8">
    <location>
        <begin position="1"/>
        <end position="34"/>
    </location>
</feature>
<dbReference type="PROSITE" id="PS50157">
    <property type="entry name" value="ZINC_FINGER_C2H2_2"/>
    <property type="match status" value="5"/>
</dbReference>
<feature type="domain" description="C2H2-type" evidence="9">
    <location>
        <begin position="502"/>
        <end position="529"/>
    </location>
</feature>
<dbReference type="PROSITE" id="PS00028">
    <property type="entry name" value="ZINC_FINGER_C2H2_1"/>
    <property type="match status" value="5"/>
</dbReference>
<dbReference type="AlphaFoldDB" id="A0A6P7F980"/>
<dbReference type="GO" id="GO:0005634">
    <property type="term" value="C:nucleus"/>
    <property type="evidence" value="ECO:0007669"/>
    <property type="project" value="UniProtKB-SubCell"/>
</dbReference>
<accession>A0A6P7F980</accession>
<dbReference type="OrthoDB" id="3561125at2759"/>
<dbReference type="GO" id="GO:0008270">
    <property type="term" value="F:zinc ion binding"/>
    <property type="evidence" value="ECO:0007669"/>
    <property type="project" value="UniProtKB-KW"/>
</dbReference>
<dbReference type="InterPro" id="IPR036236">
    <property type="entry name" value="Znf_C2H2_sf"/>
</dbReference>
<keyword evidence="4 7" id="KW-0863">Zinc-finger</keyword>
<comment type="subcellular location">
    <subcellularLocation>
        <location evidence="1">Nucleus</location>
    </subcellularLocation>
</comment>
<dbReference type="RefSeq" id="XP_028131322.1">
    <property type="nucleotide sequence ID" value="XM_028275521.1"/>
</dbReference>
<gene>
    <name evidence="10 11" type="primary">LOC114327025</name>
</gene>
<dbReference type="KEGG" id="dvv:114327025"/>
<evidence type="ECO:0000259" key="9">
    <source>
        <dbReference type="PROSITE" id="PS50157"/>
    </source>
</evidence>
<evidence type="ECO:0000256" key="1">
    <source>
        <dbReference type="ARBA" id="ARBA00004123"/>
    </source>
</evidence>
<evidence type="ECO:0000313" key="11">
    <source>
        <dbReference type="RefSeq" id="XP_028131323.1"/>
    </source>
</evidence>
<keyword evidence="6" id="KW-0539">Nucleus</keyword>
<evidence type="ECO:0000256" key="2">
    <source>
        <dbReference type="ARBA" id="ARBA00022723"/>
    </source>
</evidence>
<keyword evidence="5" id="KW-0862">Zinc</keyword>
<dbReference type="PANTHER" id="PTHR24376:SF235">
    <property type="entry name" value="C2H2-TYPE DOMAIN-CONTAINING PROTEIN"/>
    <property type="match status" value="1"/>
</dbReference>
<dbReference type="PANTHER" id="PTHR24376">
    <property type="entry name" value="ZINC FINGER PROTEIN"/>
    <property type="match status" value="1"/>
</dbReference>
<evidence type="ECO:0000256" key="3">
    <source>
        <dbReference type="ARBA" id="ARBA00022737"/>
    </source>
</evidence>
<dbReference type="InterPro" id="IPR013087">
    <property type="entry name" value="Znf_C2H2_type"/>
</dbReference>
<proteinExistence type="predicted"/>
<reference evidence="10 11" key="1">
    <citation type="submission" date="2025-04" db="UniProtKB">
        <authorList>
            <consortium name="RefSeq"/>
        </authorList>
    </citation>
    <scope>IDENTIFICATION</scope>
    <source>
        <tissue evidence="10 11">Whole insect</tissue>
    </source>
</reference>
<evidence type="ECO:0000256" key="7">
    <source>
        <dbReference type="PROSITE-ProRule" id="PRU00042"/>
    </source>
</evidence>
<feature type="compositionally biased region" description="Polar residues" evidence="8">
    <location>
        <begin position="10"/>
        <end position="31"/>
    </location>
</feature>
<evidence type="ECO:0000256" key="4">
    <source>
        <dbReference type="ARBA" id="ARBA00022771"/>
    </source>
</evidence>
<keyword evidence="3" id="KW-0677">Repeat</keyword>
<evidence type="ECO:0000256" key="6">
    <source>
        <dbReference type="ARBA" id="ARBA00023242"/>
    </source>
</evidence>
<sequence length="678" mass="80726">MAQSDRTDDSNLLSKTVKTESLNDDVSTPADNNFRGKAIDFQFSIQPKVEQCEIKDEVEELEFVGKAIDFQFSIQPKIEQSEIKDEVEELEFVGEAIDFFENEQSDLEERQEPESKESYLCEQCNVESCYKKHDLHADFIRITTKPLNQSNPYECATCSIKILNPTIALFHLSLHDKDSFRCYKCNCILLEFSDFLEHIEKLHSKDKDYYRCVECNFVTFWHVQYVAHKNKFHKPKVFHKCKLCDQLWPTRNHNLHEKMLHIRNKYGRNPYVCKKCEIELVDPDEIYDHLKIHGDIGIFCSFCAFTSENLKDLENHKKDNHAEEIEKQSILRESCKEYMENYNDVKCELCNRYWPDKIHKNHEKMILVEKQVTEDNPYKCKTCNEKTCDLREVYRHVNRYCRHTIKCPFCSKKFRVRTVLDNHIIREHPDKESVMGNRLLKCKLCEYSTVVRGYFKTHLNTHKSMEDRQQYNCNECDFTTTSSAYLKKHRLAKHPVESDKLYTCDKCTYSSHLMSRIKSHLKTHVNNEVLKCDICNALFTRERGLQEHKARHFQEKPEKKQYVCEICAKVYTFKPSLVQHLYCAHQQGDLNVYICYSCKYKSYNRTKFIAHTKMHMKQEFLYCANCEYKTVRKLNLMQHMVKHMDSSKMQLHKCKVCSFKTKRPHTLRNHVKYTHGTF</sequence>
<protein>
    <submittedName>
        <fullName evidence="10 11">Zinc finger protein 808-like isoform X1</fullName>
    </submittedName>
</protein>